<dbReference type="PANTHER" id="PTHR44942">
    <property type="entry name" value="METHYLTRANSF_11 DOMAIN-CONTAINING PROTEIN"/>
    <property type="match status" value="1"/>
</dbReference>
<dbReference type="SUPFAM" id="SSF53335">
    <property type="entry name" value="S-adenosyl-L-methionine-dependent methyltransferases"/>
    <property type="match status" value="1"/>
</dbReference>
<dbReference type="Pfam" id="PF13649">
    <property type="entry name" value="Methyltransf_25"/>
    <property type="match status" value="1"/>
</dbReference>
<protein>
    <submittedName>
        <fullName evidence="4">Class I SAM-dependent methyltransferase</fullName>
        <ecNumber evidence="4">2.1.-.-</ecNumber>
    </submittedName>
</protein>
<dbReference type="PANTHER" id="PTHR44942:SF4">
    <property type="entry name" value="METHYLTRANSFERASE TYPE 11 DOMAIN-CONTAINING PROTEIN"/>
    <property type="match status" value="1"/>
</dbReference>
<name>A0ABV2X3K3_9NOCA</name>
<evidence type="ECO:0000313" key="4">
    <source>
        <dbReference type="EMBL" id="MEU2120445.1"/>
    </source>
</evidence>
<comment type="caution">
    <text evidence="4">The sequence shown here is derived from an EMBL/GenBank/DDBJ whole genome shotgun (WGS) entry which is preliminary data.</text>
</comment>
<reference evidence="4 5" key="1">
    <citation type="submission" date="2024-06" db="EMBL/GenBank/DDBJ databases">
        <title>The Natural Products Discovery Center: Release of the First 8490 Sequenced Strains for Exploring Actinobacteria Biosynthetic Diversity.</title>
        <authorList>
            <person name="Kalkreuter E."/>
            <person name="Kautsar S.A."/>
            <person name="Yang D."/>
            <person name="Bader C.D."/>
            <person name="Teijaro C.N."/>
            <person name="Fluegel L."/>
            <person name="Davis C.M."/>
            <person name="Simpson J.R."/>
            <person name="Lauterbach L."/>
            <person name="Steele A.D."/>
            <person name="Gui C."/>
            <person name="Meng S."/>
            <person name="Li G."/>
            <person name="Viehrig K."/>
            <person name="Ye F."/>
            <person name="Su P."/>
            <person name="Kiefer A.F."/>
            <person name="Nichols A."/>
            <person name="Cepeda A.J."/>
            <person name="Yan W."/>
            <person name="Fan B."/>
            <person name="Jiang Y."/>
            <person name="Adhikari A."/>
            <person name="Zheng C.-J."/>
            <person name="Schuster L."/>
            <person name="Cowan T.M."/>
            <person name="Smanski M.J."/>
            <person name="Chevrette M.G."/>
            <person name="De Carvalho L.P.S."/>
            <person name="Shen B."/>
        </authorList>
    </citation>
    <scope>NUCLEOTIDE SEQUENCE [LARGE SCALE GENOMIC DNA]</scope>
    <source>
        <strain evidence="4 5">NPDC019434</strain>
    </source>
</reference>
<dbReference type="GO" id="GO:0008168">
    <property type="term" value="F:methyltransferase activity"/>
    <property type="evidence" value="ECO:0007669"/>
    <property type="project" value="UniProtKB-KW"/>
</dbReference>
<dbReference type="EC" id="2.1.-.-" evidence="4"/>
<dbReference type="Proteomes" id="UP001550535">
    <property type="component" value="Unassembled WGS sequence"/>
</dbReference>
<evidence type="ECO:0000313" key="5">
    <source>
        <dbReference type="Proteomes" id="UP001550535"/>
    </source>
</evidence>
<keyword evidence="5" id="KW-1185">Reference proteome</keyword>
<accession>A0ABV2X3K3</accession>
<dbReference type="InterPro" id="IPR041698">
    <property type="entry name" value="Methyltransf_25"/>
</dbReference>
<feature type="domain" description="Methyltransferase" evidence="3">
    <location>
        <begin position="44"/>
        <end position="134"/>
    </location>
</feature>
<evidence type="ECO:0000256" key="2">
    <source>
        <dbReference type="ARBA" id="ARBA00022679"/>
    </source>
</evidence>
<evidence type="ECO:0000259" key="3">
    <source>
        <dbReference type="Pfam" id="PF13649"/>
    </source>
</evidence>
<organism evidence="4 5">
    <name type="scientific">Nocardia niwae</name>
    <dbReference type="NCBI Taxonomy" id="626084"/>
    <lineage>
        <taxon>Bacteria</taxon>
        <taxon>Bacillati</taxon>
        <taxon>Actinomycetota</taxon>
        <taxon>Actinomycetes</taxon>
        <taxon>Mycobacteriales</taxon>
        <taxon>Nocardiaceae</taxon>
        <taxon>Nocardia</taxon>
    </lineage>
</organism>
<dbReference type="InterPro" id="IPR029063">
    <property type="entry name" value="SAM-dependent_MTases_sf"/>
</dbReference>
<dbReference type="InterPro" id="IPR051052">
    <property type="entry name" value="Diverse_substrate_MTase"/>
</dbReference>
<keyword evidence="2 4" id="KW-0808">Transferase</keyword>
<dbReference type="RefSeq" id="WP_063018505.1">
    <property type="nucleotide sequence ID" value="NZ_JBEYBM010000001.1"/>
</dbReference>
<gene>
    <name evidence="4" type="ORF">ABZ507_01325</name>
</gene>
<dbReference type="Gene3D" id="3.40.50.150">
    <property type="entry name" value="Vaccinia Virus protein VP39"/>
    <property type="match status" value="1"/>
</dbReference>
<dbReference type="EMBL" id="JBEYBR010000002">
    <property type="protein sequence ID" value="MEU2120445.1"/>
    <property type="molecule type" value="Genomic_DNA"/>
</dbReference>
<sequence length="149" mass="16270">MSDAPDDLFAGTAWHYARYRPDYPRPFFDDLVRRLRLDGTGRLLDLGCGRGQLTVPLARYVAEAVGVAPEPAMLAEAARRAQAEGIGNVAWRQGSSADLPGGFGRFRLVTMGRSFHWMDRGRVLAALSGVVDDDGAVVIANDSCLVRRH</sequence>
<evidence type="ECO:0000256" key="1">
    <source>
        <dbReference type="ARBA" id="ARBA00022603"/>
    </source>
</evidence>
<keyword evidence="1 4" id="KW-0489">Methyltransferase</keyword>
<dbReference type="GO" id="GO:0032259">
    <property type="term" value="P:methylation"/>
    <property type="evidence" value="ECO:0007669"/>
    <property type="project" value="UniProtKB-KW"/>
</dbReference>
<dbReference type="CDD" id="cd02440">
    <property type="entry name" value="AdoMet_MTases"/>
    <property type="match status" value="1"/>
</dbReference>
<proteinExistence type="predicted"/>